<keyword evidence="4" id="KW-1133">Transmembrane helix</keyword>
<evidence type="ECO:0000313" key="7">
    <source>
        <dbReference type="EMBL" id="EXJ81990.1"/>
    </source>
</evidence>
<keyword evidence="8" id="KW-1185">Reference proteome</keyword>
<accession>W9XXA4</accession>
<comment type="similarity">
    <text evidence="2">Belongs to the RUS1 family.</text>
</comment>
<dbReference type="AlphaFoldDB" id="W9XXA4"/>
<organism evidence="7 8">
    <name type="scientific">Capronia coronata CBS 617.96</name>
    <dbReference type="NCBI Taxonomy" id="1182541"/>
    <lineage>
        <taxon>Eukaryota</taxon>
        <taxon>Fungi</taxon>
        <taxon>Dikarya</taxon>
        <taxon>Ascomycota</taxon>
        <taxon>Pezizomycotina</taxon>
        <taxon>Eurotiomycetes</taxon>
        <taxon>Chaetothyriomycetidae</taxon>
        <taxon>Chaetothyriales</taxon>
        <taxon>Herpotrichiellaceae</taxon>
        <taxon>Capronia</taxon>
    </lineage>
</organism>
<proteinExistence type="inferred from homology"/>
<dbReference type="Pfam" id="PF04884">
    <property type="entry name" value="UVB_sens_prot"/>
    <property type="match status" value="1"/>
</dbReference>
<sequence>MEIEELAADGRPKAIFSLDIPAGKLRISSPPTVTSPQTGFSWLNRCLSPFLPAGYPSTVTPDYTPYQIYNSLQAFASTIAGLLASRAVFVGMGVGSEDASLVTTMLLHIAQETIGRVATIVFAHRFSQRIEAEVKFYRFFADIVNDTAFMLDCMSPAMSTLGRVITLCVSNACRAVCGVAGGSSKAILCSHFAKAGNIGELSAKGGSQETMVSLMGMWVGGVLVSKVHGTVATWSCLIPLLVFHLWANWKAVRSVCLSSLNTDRALIFFRGVLEGQVKDAQQVGAEETILGRRTVSCGLRGLYLTRFRVGVGVNDLVACMYGRADHESRNLHDLIDLFHIFGEEEYVLWFDVDKREALILLKDTATGPTQARSICHLLRCLRTQATTASAAEAHGREQGSRPIKRAIEPSERLHDSQQRLSMSTDGYHRSIQLLLDTLHENREQWSRIRDQAEEVGWDLGLTDLVKGQGARIRLNDEEVKKVQ</sequence>
<evidence type="ECO:0000256" key="1">
    <source>
        <dbReference type="ARBA" id="ARBA00004370"/>
    </source>
</evidence>
<keyword evidence="5" id="KW-0472">Membrane</keyword>
<dbReference type="RefSeq" id="XP_007727111.1">
    <property type="nucleotide sequence ID" value="XM_007728921.1"/>
</dbReference>
<evidence type="ECO:0000259" key="6">
    <source>
        <dbReference type="Pfam" id="PF04884"/>
    </source>
</evidence>
<comment type="subcellular location">
    <subcellularLocation>
        <location evidence="1">Membrane</location>
    </subcellularLocation>
</comment>
<dbReference type="EMBL" id="AMWN01000007">
    <property type="protein sequence ID" value="EXJ81990.1"/>
    <property type="molecule type" value="Genomic_DNA"/>
</dbReference>
<comment type="caution">
    <text evidence="7">The sequence shown here is derived from an EMBL/GenBank/DDBJ whole genome shotgun (WGS) entry which is preliminary data.</text>
</comment>
<dbReference type="PANTHER" id="PTHR12770:SF31">
    <property type="entry name" value="RUS FAMILY MEMBER 1"/>
    <property type="match status" value="1"/>
</dbReference>
<gene>
    <name evidence="7" type="ORF">A1O1_08058</name>
</gene>
<dbReference type="eggNOG" id="KOG4249">
    <property type="taxonomic scope" value="Eukaryota"/>
</dbReference>
<dbReference type="GO" id="GO:0016020">
    <property type="term" value="C:membrane"/>
    <property type="evidence" value="ECO:0007669"/>
    <property type="project" value="UniProtKB-SubCell"/>
</dbReference>
<dbReference type="PANTHER" id="PTHR12770">
    <property type="entry name" value="RUS1 FAMILY PROTEIN C16ORF58"/>
    <property type="match status" value="1"/>
</dbReference>
<evidence type="ECO:0000256" key="3">
    <source>
        <dbReference type="ARBA" id="ARBA00022692"/>
    </source>
</evidence>
<dbReference type="InterPro" id="IPR054549">
    <property type="entry name" value="UVB_sens_RUS_dom"/>
</dbReference>
<reference evidence="7 8" key="1">
    <citation type="submission" date="2013-03" db="EMBL/GenBank/DDBJ databases">
        <title>The Genome Sequence of Capronia coronata CBS 617.96.</title>
        <authorList>
            <consortium name="The Broad Institute Genomics Platform"/>
            <person name="Cuomo C."/>
            <person name="de Hoog S."/>
            <person name="Gorbushina A."/>
            <person name="Walker B."/>
            <person name="Young S.K."/>
            <person name="Zeng Q."/>
            <person name="Gargeya S."/>
            <person name="Fitzgerald M."/>
            <person name="Haas B."/>
            <person name="Abouelleil A."/>
            <person name="Allen A.W."/>
            <person name="Alvarado L."/>
            <person name="Arachchi H.M."/>
            <person name="Berlin A.M."/>
            <person name="Chapman S.B."/>
            <person name="Gainer-Dewar J."/>
            <person name="Goldberg J."/>
            <person name="Griggs A."/>
            <person name="Gujja S."/>
            <person name="Hansen M."/>
            <person name="Howarth C."/>
            <person name="Imamovic A."/>
            <person name="Ireland A."/>
            <person name="Larimer J."/>
            <person name="McCowan C."/>
            <person name="Murphy C."/>
            <person name="Pearson M."/>
            <person name="Poon T.W."/>
            <person name="Priest M."/>
            <person name="Roberts A."/>
            <person name="Saif S."/>
            <person name="Shea T."/>
            <person name="Sisk P."/>
            <person name="Sykes S."/>
            <person name="Wortman J."/>
            <person name="Nusbaum C."/>
            <person name="Birren B."/>
        </authorList>
    </citation>
    <scope>NUCLEOTIDE SEQUENCE [LARGE SCALE GENOMIC DNA]</scope>
    <source>
        <strain evidence="7 8">CBS 617.96</strain>
    </source>
</reference>
<feature type="domain" description="Protein root UVB sensitive/RUS" evidence="6">
    <location>
        <begin position="40"/>
        <end position="273"/>
    </location>
</feature>
<name>W9XXA4_9EURO</name>
<evidence type="ECO:0000256" key="4">
    <source>
        <dbReference type="ARBA" id="ARBA00022989"/>
    </source>
</evidence>
<dbReference type="HOGENOM" id="CLU_015325_5_1_1"/>
<evidence type="ECO:0000313" key="8">
    <source>
        <dbReference type="Proteomes" id="UP000019484"/>
    </source>
</evidence>
<protein>
    <recommendedName>
        <fullName evidence="6">Protein root UVB sensitive/RUS domain-containing protein</fullName>
    </recommendedName>
</protein>
<evidence type="ECO:0000256" key="5">
    <source>
        <dbReference type="ARBA" id="ARBA00023136"/>
    </source>
</evidence>
<dbReference type="InterPro" id="IPR006968">
    <property type="entry name" value="RUS_fam"/>
</dbReference>
<dbReference type="GeneID" id="19162910"/>
<dbReference type="Proteomes" id="UP000019484">
    <property type="component" value="Unassembled WGS sequence"/>
</dbReference>
<evidence type="ECO:0000256" key="2">
    <source>
        <dbReference type="ARBA" id="ARBA00007558"/>
    </source>
</evidence>
<keyword evidence="3" id="KW-0812">Transmembrane</keyword>
<dbReference type="OrthoDB" id="364779at2759"/>